<keyword evidence="2" id="KW-1185">Reference proteome</keyword>
<gene>
    <name evidence="1" type="ORF">JBL43_06960</name>
</gene>
<dbReference type="EMBL" id="JAEHFJ010000003">
    <property type="protein sequence ID" value="MBJ2173970.1"/>
    <property type="molecule type" value="Genomic_DNA"/>
</dbReference>
<reference evidence="1 2" key="1">
    <citation type="submission" date="2020-12" db="EMBL/GenBank/DDBJ databases">
        <title>Aureibaculum luteum sp. nov. and Aureibaculum flavum sp. nov., novel members of the family Flavobacteriaceae isolated from Antarctic intertidal sediments.</title>
        <authorList>
            <person name="He X."/>
            <person name="Zhang X."/>
        </authorList>
    </citation>
    <scope>NUCLEOTIDE SEQUENCE [LARGE SCALE GENOMIC DNA]</scope>
    <source>
        <strain evidence="1 2">A20</strain>
    </source>
</reference>
<sequence length="45" mass="5657">MDKSKNLKEEMNEMLRDKYIKQALIRKFDEDWYDAFKKIAEKMKR</sequence>
<accession>A0ABS0WPR2</accession>
<organism evidence="1 2">
    <name type="scientific">Aureibaculum flavum</name>
    <dbReference type="NCBI Taxonomy" id="2795986"/>
    <lineage>
        <taxon>Bacteria</taxon>
        <taxon>Pseudomonadati</taxon>
        <taxon>Bacteroidota</taxon>
        <taxon>Flavobacteriia</taxon>
        <taxon>Flavobacteriales</taxon>
        <taxon>Flavobacteriaceae</taxon>
        <taxon>Aureibaculum</taxon>
    </lineage>
</organism>
<protein>
    <submittedName>
        <fullName evidence="1">Uncharacterized protein</fullName>
    </submittedName>
</protein>
<name>A0ABS0WPR2_9FLAO</name>
<comment type="caution">
    <text evidence="1">The sequence shown here is derived from an EMBL/GenBank/DDBJ whole genome shotgun (WGS) entry which is preliminary data.</text>
</comment>
<evidence type="ECO:0000313" key="2">
    <source>
        <dbReference type="Proteomes" id="UP000623301"/>
    </source>
</evidence>
<evidence type="ECO:0000313" key="1">
    <source>
        <dbReference type="EMBL" id="MBJ2173970.1"/>
    </source>
</evidence>
<dbReference type="Proteomes" id="UP000623301">
    <property type="component" value="Unassembled WGS sequence"/>
</dbReference>
<proteinExistence type="predicted"/>